<dbReference type="RefSeq" id="WP_146260639.1">
    <property type="nucleotide sequence ID" value="NZ_QKZK01000006.1"/>
</dbReference>
<accession>A0A2W7NFA9</accession>
<proteinExistence type="predicted"/>
<keyword evidence="4" id="KW-1185">Reference proteome</keyword>
<keyword evidence="1" id="KW-0732">Signal</keyword>
<dbReference type="OrthoDB" id="9809989at2"/>
<dbReference type="AlphaFoldDB" id="A0A2W7NFA9"/>
<name>A0A2W7NFA9_9BACT</name>
<feature type="domain" description="SbsA Ig-like" evidence="2">
    <location>
        <begin position="33"/>
        <end position="132"/>
    </location>
</feature>
<dbReference type="Proteomes" id="UP000249239">
    <property type="component" value="Unassembled WGS sequence"/>
</dbReference>
<evidence type="ECO:0000313" key="3">
    <source>
        <dbReference type="EMBL" id="PZX18600.1"/>
    </source>
</evidence>
<protein>
    <submittedName>
        <fullName evidence="3">Ig-like domain-containing protein</fullName>
    </submittedName>
</protein>
<reference evidence="3 4" key="1">
    <citation type="submission" date="2018-06" db="EMBL/GenBank/DDBJ databases">
        <title>Genomic Encyclopedia of Archaeal and Bacterial Type Strains, Phase II (KMG-II): from individual species to whole genera.</title>
        <authorList>
            <person name="Goeker M."/>
        </authorList>
    </citation>
    <scope>NUCLEOTIDE SEQUENCE [LARGE SCALE GENOMIC DNA]</scope>
    <source>
        <strain evidence="3 4">DSM 6779</strain>
    </source>
</reference>
<dbReference type="InterPro" id="IPR032812">
    <property type="entry name" value="SbsA_Ig"/>
</dbReference>
<evidence type="ECO:0000259" key="2">
    <source>
        <dbReference type="Pfam" id="PF13205"/>
    </source>
</evidence>
<dbReference type="Pfam" id="PF13205">
    <property type="entry name" value="Big_5"/>
    <property type="match status" value="1"/>
</dbReference>
<dbReference type="InterPro" id="IPR013784">
    <property type="entry name" value="Carb-bd-like_fold"/>
</dbReference>
<evidence type="ECO:0000256" key="1">
    <source>
        <dbReference type="ARBA" id="ARBA00022729"/>
    </source>
</evidence>
<organism evidence="3 4">
    <name type="scientific">Breznakibacter xylanolyticus</name>
    <dbReference type="NCBI Taxonomy" id="990"/>
    <lineage>
        <taxon>Bacteria</taxon>
        <taxon>Pseudomonadati</taxon>
        <taxon>Bacteroidota</taxon>
        <taxon>Bacteroidia</taxon>
        <taxon>Marinilabiliales</taxon>
        <taxon>Marinilabiliaceae</taxon>
        <taxon>Breznakibacter</taxon>
    </lineage>
</organism>
<dbReference type="SUPFAM" id="SSF49452">
    <property type="entry name" value="Starch-binding domain-like"/>
    <property type="match status" value="1"/>
</dbReference>
<comment type="caution">
    <text evidence="3">The sequence shown here is derived from an EMBL/GenBank/DDBJ whole genome shotgun (WGS) entry which is preliminary data.</text>
</comment>
<dbReference type="GO" id="GO:0030246">
    <property type="term" value="F:carbohydrate binding"/>
    <property type="evidence" value="ECO:0007669"/>
    <property type="project" value="InterPro"/>
</dbReference>
<sequence>MKRFLFLFIVMIGVIAIWVRCANPGTPTGGAKDEQPPRVRKSVPLDGALNFTGKEVSIEFDELIQLKDVNQKLVVSPPMNKVPTVVARGSELLVTFEEDLQENTTYTLDFADAISDNNEGNVLPNFRFSFSTGDVVDSLSVSGHLFDAENLAPTAGSLVFLHSNLSDTAFQTLVPVRLAKTDEKGYFSIRNVRPGSYRVYAITDANANYRFDQPGERIAWYDSLVVPAFEYRTVADTIKAPKPSEGSSVDTLVADSVVYRQELAYIPDSLKLFMFSDPVRQQYIKSSDRKEKGRLNLVFGARVEGLKMEPLLDSVDDEWFIPEFSQGRDSLSVWLRDTMLIANDSLPLAVSYATVDSLMQPIFKTDTLTFYYFADDTPKKESKKKKDDQEMDEVPSLGIKDLKSSLDIFSRLSFYLDAAPVYFNEQGLRLSKMVDSTLVDQSFNVIRDSLNVRRFSVDRVWESGAAYELVVDSATFRDVYGRVNKPLKFKTTINKEDSYATLYLTVENPGEKWLVQILNAGNESVDRQARVPANGKIAFRLLKPAEYLLRIVVDVNDNGRWDSGDYLLRRQPEVLMYYPEKIAARANWDHNVKWNPGEFDVLQFSQSFRSKSSKSNRP</sequence>
<gene>
    <name evidence="3" type="ORF">LX69_00993</name>
</gene>
<dbReference type="EMBL" id="QKZK01000006">
    <property type="protein sequence ID" value="PZX18600.1"/>
    <property type="molecule type" value="Genomic_DNA"/>
</dbReference>
<evidence type="ECO:0000313" key="4">
    <source>
        <dbReference type="Proteomes" id="UP000249239"/>
    </source>
</evidence>